<gene>
    <name evidence="1" type="ORF">OKJ99_40350</name>
</gene>
<protein>
    <recommendedName>
        <fullName evidence="3">DUF35 domain-containing protein</fullName>
    </recommendedName>
</protein>
<comment type="caution">
    <text evidence="1">The sequence shown here is derived from an EMBL/GenBank/DDBJ whole genome shotgun (WGS) entry which is preliminary data.</text>
</comment>
<organism evidence="1 2">
    <name type="scientific">Streptomyces endophyticus</name>
    <dbReference type="NCBI Taxonomy" id="714166"/>
    <lineage>
        <taxon>Bacteria</taxon>
        <taxon>Bacillati</taxon>
        <taxon>Actinomycetota</taxon>
        <taxon>Actinomycetes</taxon>
        <taxon>Kitasatosporales</taxon>
        <taxon>Streptomycetaceae</taxon>
        <taxon>Streptomyces</taxon>
    </lineage>
</organism>
<dbReference type="RefSeq" id="WP_326023469.1">
    <property type="nucleotide sequence ID" value="NZ_JAOZYC010000198.1"/>
</dbReference>
<proteinExistence type="predicted"/>
<accession>A0ABU6FLS6</accession>
<name>A0ABU6FLS6_9ACTN</name>
<keyword evidence="2" id="KW-1185">Reference proteome</keyword>
<dbReference type="EMBL" id="JAOZYC010000198">
    <property type="protein sequence ID" value="MEB8343752.1"/>
    <property type="molecule type" value="Genomic_DNA"/>
</dbReference>
<sequence length="143" mass="15228">MSGTFTSGIGVMAPNGVEGVKGAAGDADADAGFPYQRCRWCRTPSFRRLLCPVCASSELKTEHSAGPGVVVQSRVVHRGTGVARNEALVRFPEDFIVPCRIVGTAPHMVWLGATVRPVEGAAAESGEVFFELEDDFAVGYDLR</sequence>
<dbReference type="Proteomes" id="UP001354931">
    <property type="component" value="Unassembled WGS sequence"/>
</dbReference>
<evidence type="ECO:0008006" key="3">
    <source>
        <dbReference type="Google" id="ProtNLM"/>
    </source>
</evidence>
<evidence type="ECO:0000313" key="2">
    <source>
        <dbReference type="Proteomes" id="UP001354931"/>
    </source>
</evidence>
<dbReference type="SUPFAM" id="SSF50249">
    <property type="entry name" value="Nucleic acid-binding proteins"/>
    <property type="match status" value="1"/>
</dbReference>
<evidence type="ECO:0000313" key="1">
    <source>
        <dbReference type="EMBL" id="MEB8343752.1"/>
    </source>
</evidence>
<dbReference type="InterPro" id="IPR012340">
    <property type="entry name" value="NA-bd_OB-fold"/>
</dbReference>
<reference evidence="1 2" key="1">
    <citation type="submission" date="2022-10" db="EMBL/GenBank/DDBJ databases">
        <authorList>
            <person name="Xie J."/>
            <person name="Shen N."/>
        </authorList>
    </citation>
    <scope>NUCLEOTIDE SEQUENCE [LARGE SCALE GENOMIC DNA]</scope>
    <source>
        <strain evidence="1 2">YIM65594</strain>
    </source>
</reference>